<dbReference type="Proteomes" id="UP000694864">
    <property type="component" value="Chromosome 15"/>
</dbReference>
<reference evidence="2" key="2">
    <citation type="submission" date="2025-08" db="UniProtKB">
        <authorList>
            <consortium name="RefSeq"/>
        </authorList>
    </citation>
    <scope>IDENTIFICATION</scope>
    <source>
        <tissue evidence="2">Leaf</tissue>
    </source>
</reference>
<evidence type="ECO:0000313" key="2">
    <source>
        <dbReference type="RefSeq" id="XP_019092196.1"/>
    </source>
</evidence>
<proteinExistence type="predicted"/>
<reference evidence="1" key="1">
    <citation type="journal article" date="2014" name="Nat. Commun.">
        <title>The emerging biofuel crop Camelina sativa retains a highly undifferentiated hexaploid genome structure.</title>
        <authorList>
            <person name="Kagale S."/>
            <person name="Koh C."/>
            <person name="Nixon J."/>
            <person name="Bollina V."/>
            <person name="Clarke W.E."/>
            <person name="Tuteja R."/>
            <person name="Spillane C."/>
            <person name="Robinson S.J."/>
            <person name="Links M.G."/>
            <person name="Clarke C."/>
            <person name="Higgins E.E."/>
            <person name="Huebert T."/>
            <person name="Sharpe A.G."/>
            <person name="Parkin I.A."/>
        </authorList>
    </citation>
    <scope>NUCLEOTIDE SEQUENCE [LARGE SCALE GENOMIC DNA]</scope>
    <source>
        <strain evidence="1">cv. DH55</strain>
    </source>
</reference>
<dbReference type="GeneID" id="109129067"/>
<gene>
    <name evidence="2" type="primary">LOC109129067</name>
</gene>
<evidence type="ECO:0000313" key="1">
    <source>
        <dbReference type="Proteomes" id="UP000694864"/>
    </source>
</evidence>
<dbReference type="RefSeq" id="XP_019092196.1">
    <property type="nucleotide sequence ID" value="XM_019236651.1"/>
</dbReference>
<accession>A0ABM1QZK8</accession>
<name>A0ABM1QZK8_CAMSA</name>
<sequence length="598" mass="68661">MDSVISEDDGCKDVPMFTGTAPSLWIPKVERLFNRGRYADDAKLDLVFLYLDGVALTWFMREMNKEKIMDWSVFKQRLLARFAPVNHCSPSKVELFCVHELVPKESSVQEAAESISELEAETNETNMETDGVAQPKVSNSELEPSLKFCNEPLTVLGESEIVWRNWEHPQSGFECLKNKNSAHKVFDGLFLRSHKLQQKKKLGLSPKSWKFKFKNKTMLRKRTQMDLLQVIESSTIKSRYHCSSANIGLVRKSRTQHPRLHKQAHMSRVMCKLRMLHDPRGIKQLLHGDKKLMFLCQVETGEATTLTLKEAKTDAGPGMQAVSELIFQGFKVLTAYPKEYGKLQLQNRLAMDIPEYAVSLTRVPTVNTTFQDRDATLMTWFIHGDAQFQVYHKWRSKPLIVGSLICIQFVHKTKPATSPISRIHKDSVVFHIGVDYGAGQAIEAMVSNFQVKHRWRHKELQLLILLFQIHHKLGIGYTVVLGMDTRQKVQVWAHLWLESQTRLLIHLQEILLHVLLHQQQKKRKLSKTYDWAAATQQTLQCRDAEEYSAFDFSCSIPNAFSSVQTSNTTKGEDTHDSNAGSFFSFRSLRTSFSERGKY</sequence>
<organism evidence="1 2">
    <name type="scientific">Camelina sativa</name>
    <name type="common">False flax</name>
    <name type="synonym">Myagrum sativum</name>
    <dbReference type="NCBI Taxonomy" id="90675"/>
    <lineage>
        <taxon>Eukaryota</taxon>
        <taxon>Viridiplantae</taxon>
        <taxon>Streptophyta</taxon>
        <taxon>Embryophyta</taxon>
        <taxon>Tracheophyta</taxon>
        <taxon>Spermatophyta</taxon>
        <taxon>Magnoliopsida</taxon>
        <taxon>eudicotyledons</taxon>
        <taxon>Gunneridae</taxon>
        <taxon>Pentapetalae</taxon>
        <taxon>rosids</taxon>
        <taxon>malvids</taxon>
        <taxon>Brassicales</taxon>
        <taxon>Brassicaceae</taxon>
        <taxon>Camelineae</taxon>
        <taxon>Camelina</taxon>
    </lineage>
</organism>
<protein>
    <submittedName>
        <fullName evidence="2">Uncharacterized protein LOC109129067</fullName>
    </submittedName>
</protein>
<keyword evidence="1" id="KW-1185">Reference proteome</keyword>